<organism evidence="1 2">
    <name type="scientific">Manihot esculenta</name>
    <name type="common">Cassava</name>
    <name type="synonym">Jatropha manihot</name>
    <dbReference type="NCBI Taxonomy" id="3983"/>
    <lineage>
        <taxon>Eukaryota</taxon>
        <taxon>Viridiplantae</taxon>
        <taxon>Streptophyta</taxon>
        <taxon>Embryophyta</taxon>
        <taxon>Tracheophyta</taxon>
        <taxon>Spermatophyta</taxon>
        <taxon>Magnoliopsida</taxon>
        <taxon>eudicotyledons</taxon>
        <taxon>Gunneridae</taxon>
        <taxon>Pentapetalae</taxon>
        <taxon>rosids</taxon>
        <taxon>fabids</taxon>
        <taxon>Malpighiales</taxon>
        <taxon>Euphorbiaceae</taxon>
        <taxon>Crotonoideae</taxon>
        <taxon>Manihoteae</taxon>
        <taxon>Manihot</taxon>
    </lineage>
</organism>
<sequence length="311" mass="34864">MLNLSNNTLRGTLPSSLSSLNLSWNALTGTIPPQISALNKLSILDLSHNELEGDLMALAGLENLVSLNISHNNFTGYLPDNKLFQQLSETEMAGNQGLCSKGRDSCFLRKATSMSMSNNSKLKRSHRLKLVIALLITLTIAMAVFGAIAVFRARKLMRDDCESEMGGDSWPWHFTPFQKLNFSVEQVLKCLVEANVIGKGYSGIVYRAELENGEVIAVKKLWPTTMAAEKDSQNDRLDIRGVRDSFSTEVKTLGSIRHKNIVRFLGCCWNRNTRLLIYNYMPNGSLGSLLHERSGGCLEWEEEDREEKWVF</sequence>
<gene>
    <name evidence="1" type="ORF">MANES_17G058050v8</name>
</gene>
<reference evidence="2" key="1">
    <citation type="journal article" date="2016" name="Nat. Biotechnol.">
        <title>Sequencing wild and cultivated cassava and related species reveals extensive interspecific hybridization and genetic diversity.</title>
        <authorList>
            <person name="Bredeson J.V."/>
            <person name="Lyons J.B."/>
            <person name="Prochnik S.E."/>
            <person name="Wu G.A."/>
            <person name="Ha C.M."/>
            <person name="Edsinger-Gonzales E."/>
            <person name="Grimwood J."/>
            <person name="Schmutz J."/>
            <person name="Rabbi I.Y."/>
            <person name="Egesi C."/>
            <person name="Nauluvula P."/>
            <person name="Lebot V."/>
            <person name="Ndunguru J."/>
            <person name="Mkamilo G."/>
            <person name="Bart R.S."/>
            <person name="Setter T.L."/>
            <person name="Gleadow R.M."/>
            <person name="Kulakow P."/>
            <person name="Ferguson M.E."/>
            <person name="Rounsley S."/>
            <person name="Rokhsar D.S."/>
        </authorList>
    </citation>
    <scope>NUCLEOTIDE SEQUENCE [LARGE SCALE GENOMIC DNA]</scope>
    <source>
        <strain evidence="2">cv. AM560-2</strain>
    </source>
</reference>
<name>A0ACB7G781_MANES</name>
<evidence type="ECO:0000313" key="2">
    <source>
        <dbReference type="Proteomes" id="UP000091857"/>
    </source>
</evidence>
<proteinExistence type="predicted"/>
<evidence type="ECO:0000313" key="1">
    <source>
        <dbReference type="EMBL" id="KAG8634571.1"/>
    </source>
</evidence>
<dbReference type="EMBL" id="CM004403">
    <property type="protein sequence ID" value="KAG8634571.1"/>
    <property type="molecule type" value="Genomic_DNA"/>
</dbReference>
<keyword evidence="2" id="KW-1185">Reference proteome</keyword>
<dbReference type="Proteomes" id="UP000091857">
    <property type="component" value="Chromosome 17"/>
</dbReference>
<accession>A0ACB7G781</accession>
<comment type="caution">
    <text evidence="1">The sequence shown here is derived from an EMBL/GenBank/DDBJ whole genome shotgun (WGS) entry which is preliminary data.</text>
</comment>
<protein>
    <submittedName>
        <fullName evidence="1">Uncharacterized protein</fullName>
    </submittedName>
</protein>